<feature type="region of interest" description="Disordered" evidence="1">
    <location>
        <begin position="1"/>
        <end position="318"/>
    </location>
</feature>
<keyword evidence="3" id="KW-1185">Reference proteome</keyword>
<feature type="compositionally biased region" description="Low complexity" evidence="1">
    <location>
        <begin position="243"/>
        <end position="267"/>
    </location>
</feature>
<sequence length="318" mass="34369">MTDYHPPELPTGDNITATPQPVQAPEPSAQEAVATAPESEVQPLPKETSPQEIPPASLPVWSTEQNTPNKETQSQLEKGVESEIPNRAMDHDANAVVDASTGPQETLAQEKADQQPSEQGLRQATPRSMDEGVKNAINAGIPETVPENKTIREQYEEQGQGNLAGQIGENVESESKKEAEGQIAENNEQQSEKQPIEQAEQPVENTIKQGVKPADEPTTEQAKQPLQSGEPAMAQIMGHTPDETTQGQATTTQPETQPQVLQLVQQPPDNPAPQPESEKSQSSITKRDEHPPVEPASLPFSQTSVQPINDEGKEKPPS</sequence>
<proteinExistence type="predicted"/>
<dbReference type="Proteomes" id="UP000266188">
    <property type="component" value="Unassembled WGS sequence"/>
</dbReference>
<reference evidence="3" key="1">
    <citation type="submission" date="2017-02" db="EMBL/GenBank/DDBJ databases">
        <authorList>
            <person name="Tafer H."/>
            <person name="Lopandic K."/>
        </authorList>
    </citation>
    <scope>NUCLEOTIDE SEQUENCE [LARGE SCALE GENOMIC DNA]</scope>
    <source>
        <strain evidence="3">CBS 366.77</strain>
    </source>
</reference>
<protein>
    <submittedName>
        <fullName evidence="2">Uncharacterized protein</fullName>
    </submittedName>
</protein>
<name>A0A3A2ZRB1_9EURO</name>
<comment type="caution">
    <text evidence="2">The sequence shown here is derived from an EMBL/GenBank/DDBJ whole genome shotgun (WGS) entry which is preliminary data.</text>
</comment>
<gene>
    <name evidence="2" type="ORF">PHISCL_02807</name>
</gene>
<dbReference type="EMBL" id="MVGC01000066">
    <property type="protein sequence ID" value="RJE24853.1"/>
    <property type="molecule type" value="Genomic_DNA"/>
</dbReference>
<evidence type="ECO:0000313" key="3">
    <source>
        <dbReference type="Proteomes" id="UP000266188"/>
    </source>
</evidence>
<accession>A0A3A2ZRB1</accession>
<evidence type="ECO:0000313" key="2">
    <source>
        <dbReference type="EMBL" id="RJE24853.1"/>
    </source>
</evidence>
<feature type="compositionally biased region" description="Polar residues" evidence="1">
    <location>
        <begin position="114"/>
        <end position="126"/>
    </location>
</feature>
<dbReference type="AlphaFoldDB" id="A0A3A2ZRB1"/>
<evidence type="ECO:0000256" key="1">
    <source>
        <dbReference type="SAM" id="MobiDB-lite"/>
    </source>
</evidence>
<feature type="compositionally biased region" description="Polar residues" evidence="1">
    <location>
        <begin position="60"/>
        <end position="76"/>
    </location>
</feature>
<organism evidence="2 3">
    <name type="scientific">Aspergillus sclerotialis</name>
    <dbReference type="NCBI Taxonomy" id="2070753"/>
    <lineage>
        <taxon>Eukaryota</taxon>
        <taxon>Fungi</taxon>
        <taxon>Dikarya</taxon>
        <taxon>Ascomycota</taxon>
        <taxon>Pezizomycotina</taxon>
        <taxon>Eurotiomycetes</taxon>
        <taxon>Eurotiomycetidae</taxon>
        <taxon>Eurotiales</taxon>
        <taxon>Aspergillaceae</taxon>
        <taxon>Aspergillus</taxon>
        <taxon>Aspergillus subgen. Polypaecilum</taxon>
    </lineage>
</organism>